<dbReference type="RefSeq" id="WP_133742758.1">
    <property type="nucleotide sequence ID" value="NZ_SNYN01000019.1"/>
</dbReference>
<accession>A0A4R6URI0</accession>
<gene>
    <name evidence="2" type="ORF">EV190_11917</name>
</gene>
<evidence type="ECO:0000313" key="3">
    <source>
        <dbReference type="Proteomes" id="UP000295281"/>
    </source>
</evidence>
<proteinExistence type="predicted"/>
<dbReference type="OrthoDB" id="5902829at2"/>
<comment type="caution">
    <text evidence="2">The sequence shown here is derived from an EMBL/GenBank/DDBJ whole genome shotgun (WGS) entry which is preliminary data.</text>
</comment>
<reference evidence="2 3" key="1">
    <citation type="submission" date="2019-03" db="EMBL/GenBank/DDBJ databases">
        <title>Genomic Encyclopedia of Type Strains, Phase IV (KMG-IV): sequencing the most valuable type-strain genomes for metagenomic binning, comparative biology and taxonomic classification.</title>
        <authorList>
            <person name="Goeker M."/>
        </authorList>
    </citation>
    <scope>NUCLEOTIDE SEQUENCE [LARGE SCALE GENOMIC DNA]</scope>
    <source>
        <strain evidence="2 3">DSM 46770</strain>
    </source>
</reference>
<feature type="chain" id="PRO_5039607176" evidence="1">
    <location>
        <begin position="25"/>
        <end position="350"/>
    </location>
</feature>
<dbReference type="InterPro" id="IPR029058">
    <property type="entry name" value="AB_hydrolase_fold"/>
</dbReference>
<dbReference type="InterPro" id="IPR053145">
    <property type="entry name" value="AB_hydrolase_Est10"/>
</dbReference>
<dbReference type="PANTHER" id="PTHR43265:SF1">
    <property type="entry name" value="ESTERASE ESTD"/>
    <property type="match status" value="1"/>
</dbReference>
<feature type="signal peptide" evidence="1">
    <location>
        <begin position="1"/>
        <end position="24"/>
    </location>
</feature>
<dbReference type="Proteomes" id="UP000295281">
    <property type="component" value="Unassembled WGS sequence"/>
</dbReference>
<dbReference type="EMBL" id="SNYN01000019">
    <property type="protein sequence ID" value="TDQ48203.1"/>
    <property type="molecule type" value="Genomic_DNA"/>
</dbReference>
<dbReference type="GO" id="GO:0052689">
    <property type="term" value="F:carboxylic ester hydrolase activity"/>
    <property type="evidence" value="ECO:0007669"/>
    <property type="project" value="TreeGrafter"/>
</dbReference>
<dbReference type="AlphaFoldDB" id="A0A4R6URI0"/>
<dbReference type="PROSITE" id="PS51257">
    <property type="entry name" value="PROKAR_LIPOPROTEIN"/>
    <property type="match status" value="1"/>
</dbReference>
<name>A0A4R6URI0_9ACTN</name>
<keyword evidence="3" id="KW-1185">Reference proteome</keyword>
<dbReference type="Gene3D" id="3.40.50.1820">
    <property type="entry name" value="alpha/beta hydrolase"/>
    <property type="match status" value="1"/>
</dbReference>
<evidence type="ECO:0000313" key="2">
    <source>
        <dbReference type="EMBL" id="TDQ48203.1"/>
    </source>
</evidence>
<evidence type="ECO:0000256" key="1">
    <source>
        <dbReference type="SAM" id="SignalP"/>
    </source>
</evidence>
<dbReference type="PANTHER" id="PTHR43265">
    <property type="entry name" value="ESTERASE ESTD"/>
    <property type="match status" value="1"/>
</dbReference>
<sequence>MPSLARALGAPAACAALLLSSACAGPEPATEPPAIAATEREVEFTSGPDTLFGTFAVPEGTTGRVPAALIISGSGPTDRDGNGPMRPYADTNLNFAAALADAGVASLRYDKLGSGETGMAGRSEGDPIGMGVFEEEMAAAYAELLAQPEVDPARLIVLGHSEGSLFALRAPEVVAGPAPGALILAAPVGERYLDVLDRQLTEQARLAESQGQLDAGEVNGFMSDSRASIARIRAGHDTGLDPENPLSGLFYPGVEPFLREIDRLDPVDLAAGLPEGTRTLMLWGTADSQVTGAEVDRLAAALDGVERVDVEDADHVFRETSTAPGAPVLDEDRPFSPEAAEAVSRFLADY</sequence>
<protein>
    <submittedName>
        <fullName evidence="2">Uncharacterized protein</fullName>
    </submittedName>
</protein>
<keyword evidence="1" id="KW-0732">Signal</keyword>
<organism evidence="2 3">
    <name type="scientific">Actinorugispora endophytica</name>
    <dbReference type="NCBI Taxonomy" id="1605990"/>
    <lineage>
        <taxon>Bacteria</taxon>
        <taxon>Bacillati</taxon>
        <taxon>Actinomycetota</taxon>
        <taxon>Actinomycetes</taxon>
        <taxon>Streptosporangiales</taxon>
        <taxon>Nocardiopsidaceae</taxon>
        <taxon>Actinorugispora</taxon>
    </lineage>
</organism>
<dbReference type="SUPFAM" id="SSF53474">
    <property type="entry name" value="alpha/beta-Hydrolases"/>
    <property type="match status" value="1"/>
</dbReference>